<dbReference type="GO" id="GO:0008734">
    <property type="term" value="F:L-aspartate oxidase activity"/>
    <property type="evidence" value="ECO:0007669"/>
    <property type="project" value="InterPro"/>
</dbReference>
<organism evidence="1 2">
    <name type="scientific">Singulisphaera acidiphila (strain ATCC BAA-1392 / DSM 18658 / VKM B-2454 / MOB10)</name>
    <dbReference type="NCBI Taxonomy" id="886293"/>
    <lineage>
        <taxon>Bacteria</taxon>
        <taxon>Pseudomonadati</taxon>
        <taxon>Planctomycetota</taxon>
        <taxon>Planctomycetia</taxon>
        <taxon>Isosphaerales</taxon>
        <taxon>Isosphaeraceae</taxon>
        <taxon>Singulisphaera</taxon>
    </lineage>
</organism>
<dbReference type="Pfam" id="PF12831">
    <property type="entry name" value="FAD_oxidored"/>
    <property type="match status" value="2"/>
</dbReference>
<dbReference type="InterPro" id="IPR005288">
    <property type="entry name" value="NadB"/>
</dbReference>
<dbReference type="EMBL" id="CP003364">
    <property type="protein sequence ID" value="AGA31138.1"/>
    <property type="molecule type" value="Genomic_DNA"/>
</dbReference>
<accession>L0DQE9</accession>
<evidence type="ECO:0000313" key="2">
    <source>
        <dbReference type="Proteomes" id="UP000010798"/>
    </source>
</evidence>
<proteinExistence type="predicted"/>
<dbReference type="PANTHER" id="PTHR42716:SF1">
    <property type="entry name" value="SLL0471 PROTEIN"/>
    <property type="match status" value="1"/>
</dbReference>
<name>L0DQE9_SINAD</name>
<gene>
    <name evidence="1" type="ordered locus">Sinac_7084</name>
</gene>
<dbReference type="KEGG" id="saci:Sinac_7084"/>
<evidence type="ECO:0000313" key="1">
    <source>
        <dbReference type="EMBL" id="AGA31138.1"/>
    </source>
</evidence>
<protein>
    <recommendedName>
        <fullName evidence="3">Succinate dehydrogenase/fumarate reductase flavoprotein subunit</fullName>
    </recommendedName>
</protein>
<dbReference type="GO" id="GO:0009435">
    <property type="term" value="P:NAD+ biosynthetic process"/>
    <property type="evidence" value="ECO:0007669"/>
    <property type="project" value="InterPro"/>
</dbReference>
<dbReference type="eggNOG" id="COG0665">
    <property type="taxonomic scope" value="Bacteria"/>
</dbReference>
<dbReference type="Proteomes" id="UP000010798">
    <property type="component" value="Chromosome"/>
</dbReference>
<dbReference type="SUPFAM" id="SSF51905">
    <property type="entry name" value="FAD/NAD(P)-binding domain"/>
    <property type="match status" value="1"/>
</dbReference>
<keyword evidence="2" id="KW-1185">Reference proteome</keyword>
<reference evidence="1 2" key="1">
    <citation type="submission" date="2012-02" db="EMBL/GenBank/DDBJ databases">
        <title>Complete sequence of chromosome of Singulisphaera acidiphila DSM 18658.</title>
        <authorList>
            <consortium name="US DOE Joint Genome Institute (JGI-PGF)"/>
            <person name="Lucas S."/>
            <person name="Copeland A."/>
            <person name="Lapidus A."/>
            <person name="Glavina del Rio T."/>
            <person name="Dalin E."/>
            <person name="Tice H."/>
            <person name="Bruce D."/>
            <person name="Goodwin L."/>
            <person name="Pitluck S."/>
            <person name="Peters L."/>
            <person name="Ovchinnikova G."/>
            <person name="Chertkov O."/>
            <person name="Kyrpides N."/>
            <person name="Mavromatis K."/>
            <person name="Ivanova N."/>
            <person name="Brettin T."/>
            <person name="Detter J.C."/>
            <person name="Han C."/>
            <person name="Larimer F."/>
            <person name="Land M."/>
            <person name="Hauser L."/>
            <person name="Markowitz V."/>
            <person name="Cheng J.-F."/>
            <person name="Hugenholtz P."/>
            <person name="Woyke T."/>
            <person name="Wu D."/>
            <person name="Tindall B."/>
            <person name="Pomrenke H."/>
            <person name="Brambilla E."/>
            <person name="Klenk H.-P."/>
            <person name="Eisen J.A."/>
        </authorList>
    </citation>
    <scope>NUCLEOTIDE SEQUENCE [LARGE SCALE GENOMIC DNA]</scope>
    <source>
        <strain evidence="2">ATCC BAA-1392 / DSM 18658 / VKM B-2454 / MOB10</strain>
    </source>
</reference>
<evidence type="ECO:0008006" key="3">
    <source>
        <dbReference type="Google" id="ProtNLM"/>
    </source>
</evidence>
<dbReference type="AlphaFoldDB" id="L0DQE9"/>
<dbReference type="HOGENOM" id="CLU_029779_1_0_0"/>
<dbReference type="STRING" id="886293.Sinac_7084"/>
<dbReference type="PANTHER" id="PTHR42716">
    <property type="entry name" value="L-ASPARTATE OXIDASE"/>
    <property type="match status" value="1"/>
</dbReference>
<dbReference type="InterPro" id="IPR036188">
    <property type="entry name" value="FAD/NAD-bd_sf"/>
</dbReference>
<dbReference type="Gene3D" id="3.50.50.60">
    <property type="entry name" value="FAD/NAD(P)-binding domain"/>
    <property type="match status" value="1"/>
</dbReference>
<sequence>MRLGGRLLEPGYVGSTALSPGCYRELSGKWVVPAERRRPAGGGMDGMRRREFLGACATVAGLGLGPAAKGFFDAGADNNNEFDVVIAGGSTAAFAAAVAAAESGARTCLIEPTDWVGGQLTSSGVPAIDEAWHKITDKATGAVLLDVAKIARSRENMTPNFRAMLDATGNPGRGWVSNYCFEPKNFLEQHLTPLEAALRKKGTLTVYRDAVVKRVETDSEKGLVTAVEVIQRTPKPGVGSGGYDRFLSEDLADWYSPEPSARFDKRVIRFASGKDRSVVFVDATEWGELLVLSGAPYLQGVEATDGGREGDDRCGQSTVFDFVERLNPAPVDEPAGPAGVDGFGFDDQTGRPDAWAQVWTYRRIKSAKGGGPPAVGDLCLQNWGYSARRKQGGNDYPFGYMFRSRAETDAERADWRGGVDLAVIAAAERRALGWHDWFKNHPPEGIAPGQVSLERDALGTGHGLAKVPYVRDTRRSVGLDGFLLKGSDLSGPPQRKTGRRFYDHIALGAYPSDVHPLASCAMPAYVVGAHDTLPFLIPFRSLTNERFSNLLVAGKTMAQSFLANAATRLHPIEWSSGTAAGVAAADMALNGRTSRQELDRIEELQGLVSRKTPIVWTIDGKTYPGTGAGVER</sequence>